<organism evidence="2 3">
    <name type="scientific">Ignelater luminosus</name>
    <name type="common">Cucubano</name>
    <name type="synonym">Pyrophorus luminosus</name>
    <dbReference type="NCBI Taxonomy" id="2038154"/>
    <lineage>
        <taxon>Eukaryota</taxon>
        <taxon>Metazoa</taxon>
        <taxon>Ecdysozoa</taxon>
        <taxon>Arthropoda</taxon>
        <taxon>Hexapoda</taxon>
        <taxon>Insecta</taxon>
        <taxon>Pterygota</taxon>
        <taxon>Neoptera</taxon>
        <taxon>Endopterygota</taxon>
        <taxon>Coleoptera</taxon>
        <taxon>Polyphaga</taxon>
        <taxon>Elateriformia</taxon>
        <taxon>Elateroidea</taxon>
        <taxon>Elateridae</taxon>
        <taxon>Agrypninae</taxon>
        <taxon>Pyrophorini</taxon>
        <taxon>Ignelater</taxon>
    </lineage>
</organism>
<evidence type="ECO:0000313" key="2">
    <source>
        <dbReference type="EMBL" id="KAF2900213.1"/>
    </source>
</evidence>
<proteinExistence type="predicted"/>
<gene>
    <name evidence="2" type="ORF">ILUMI_05974</name>
</gene>
<dbReference type="AlphaFoldDB" id="A0A8K0DBL8"/>
<dbReference type="PANTHER" id="PTHR31649">
    <property type="entry name" value="AGAP009604-PA"/>
    <property type="match status" value="1"/>
</dbReference>
<evidence type="ECO:0000256" key="1">
    <source>
        <dbReference type="SAM" id="MobiDB-lite"/>
    </source>
</evidence>
<keyword evidence="3" id="KW-1185">Reference proteome</keyword>
<protein>
    <submittedName>
        <fullName evidence="2">Uncharacterized protein</fullName>
    </submittedName>
</protein>
<evidence type="ECO:0000313" key="3">
    <source>
        <dbReference type="Proteomes" id="UP000801492"/>
    </source>
</evidence>
<dbReference type="EMBL" id="VTPC01002339">
    <property type="protein sequence ID" value="KAF2900213.1"/>
    <property type="molecule type" value="Genomic_DNA"/>
</dbReference>
<name>A0A8K0DBL8_IGNLU</name>
<dbReference type="Proteomes" id="UP000801492">
    <property type="component" value="Unassembled WGS sequence"/>
</dbReference>
<feature type="region of interest" description="Disordered" evidence="1">
    <location>
        <begin position="167"/>
        <end position="187"/>
    </location>
</feature>
<dbReference type="PANTHER" id="PTHR31649:SF10">
    <property type="entry name" value="IP19903P-RELATED"/>
    <property type="match status" value="1"/>
</dbReference>
<dbReference type="OrthoDB" id="6743511at2759"/>
<accession>A0A8K0DBL8</accession>
<comment type="caution">
    <text evidence="2">The sequence shown here is derived from an EMBL/GenBank/DDBJ whole genome shotgun (WGS) entry which is preliminary data.</text>
</comment>
<sequence length="187" mass="20981">MEGYYWRDYDTNDIPNDAILGGTDGNGNTYVGQTADPYVGILPGEIDEIDKRMYYEFGYVIYSTTVDVKILCSQQPEKLQWIPTKANTKISSFKDKKLILGGHAFNSTQLIGRITLENGAVAVGRILVLEESLTAIFVRKQGKTVLDLEDNNIGLLTLALDVRRHYPPRIKRPPTHEEPKDASTYPS</sequence>
<reference evidence="2" key="1">
    <citation type="submission" date="2019-08" db="EMBL/GenBank/DDBJ databases">
        <title>The genome of the North American firefly Photinus pyralis.</title>
        <authorList>
            <consortium name="Photinus pyralis genome working group"/>
            <person name="Fallon T.R."/>
            <person name="Sander Lower S.E."/>
            <person name="Weng J.-K."/>
        </authorList>
    </citation>
    <scope>NUCLEOTIDE SEQUENCE</scope>
    <source>
        <strain evidence="2">TRF0915ILg1</strain>
        <tissue evidence="2">Whole body</tissue>
    </source>
</reference>